<dbReference type="OrthoDB" id="167576at2759"/>
<dbReference type="InterPro" id="IPR007330">
    <property type="entry name" value="MIT_dom"/>
</dbReference>
<dbReference type="Gene3D" id="1.20.58.80">
    <property type="entry name" value="Phosphotransferase system, lactose/cellobiose-type IIA subunit"/>
    <property type="match status" value="1"/>
</dbReference>
<sequence length="838" mass="91320">MSAPGGSWDAQLSAAYEHAQRATKAELARDYSSAFELYVRSGQLFLHLLSTHPSRAPDGTRDRLKQMANKVTARAERIKTTHNVRRVERHVLSTDQQASILAASSKINARHFPAWSEQTLSCQPAPELSPVQIGNKAQYKRSSQVVGADAGWGRRLRGDEIVQDIVTDCSFVAALEAAAEHDFLFGTSLATSSLFPQDPSGLPSPSPSGRYRVRLHINGAARCVEIDDHLPYYPPECGERIMGASCRKGHTVWPALLEKAYLTLMGGYDFRGSNASIDAHALTAWLPEHVFLRHAGFQREKSWSRFHAAWTQGKCFATVGTPSKTQAGLVPSHNYAILGVQGSGSQRHVTLMNPWRHAEGKHPSIALDTKEGDVVQSLQRLKVADGATFTVTWDDLCTHFDSLFLNWDPSMFAHTLSVHSCWRAPTPQSGISVDQADPRFRLVMSPTAAAGGEGEEVWMLLTRHITSTHDRPDAECSGQDAEYIAVHVFEDDTSRGSGQSSQPLGQARQVGAYVDGTHCLVRFKPSSSRNADVAERSFTVVASRRTSQAVETRYTLSVYSHHAVSLSQVRTHLAFRESLSGAWTSRTAGGNATLPTFMSNPQYTLTIPGADEVQVNLTLECSDRRVPVQLLLAYPGAASGGRVTSLTQGDVVLSSGMYHHGLALCNTSNSGRKGLRPGTYTLIASTFEAATTADFILSIDSTHPVQLKAIPQEGAGMFHRRITASWTQSNAKGSRGNRAYFDNPSWRIVVPPPAMTALVARIKANATDAVRPYVNIALYDEKEVANSGAYTDLPCGAVLDTMLKPGSYTLLASTYKPDVHAAFSIDLYTTVRCDVTPL</sequence>
<evidence type="ECO:0000256" key="5">
    <source>
        <dbReference type="PROSITE-ProRule" id="PRU00239"/>
    </source>
</evidence>
<dbReference type="SUPFAM" id="SSF54001">
    <property type="entry name" value="Cysteine proteinases"/>
    <property type="match status" value="1"/>
</dbReference>
<feature type="domain" description="Calpain catalytic" evidence="6">
    <location>
        <begin position="112"/>
        <end position="409"/>
    </location>
</feature>
<dbReference type="PANTHER" id="PTHR46143:SF1">
    <property type="entry name" value="CALPAIN-7"/>
    <property type="match status" value="1"/>
</dbReference>
<dbReference type="Gene3D" id="3.90.70.10">
    <property type="entry name" value="Cysteine proteinases"/>
    <property type="match status" value="1"/>
</dbReference>
<dbReference type="PANTHER" id="PTHR46143">
    <property type="entry name" value="CALPAIN-7"/>
    <property type="match status" value="1"/>
</dbReference>
<dbReference type="GO" id="GO:0006508">
    <property type="term" value="P:proteolysis"/>
    <property type="evidence" value="ECO:0007669"/>
    <property type="project" value="UniProtKB-KW"/>
</dbReference>
<feature type="active site" evidence="5">
    <location>
        <position position="353"/>
    </location>
</feature>
<dbReference type="InterPro" id="IPR036213">
    <property type="entry name" value="Calpain_III_sf"/>
</dbReference>
<dbReference type="STRING" id="1151754.M9MD10"/>
<reference evidence="8" key="1">
    <citation type="journal article" date="2013" name="Genome Announc.">
        <title>Genome sequence of the basidiomycetous yeast Pseudozyma antarctica T-34, a producer of the glycolipid biosurfactants mannosylerythritol lipids.</title>
        <authorList>
            <person name="Morita T."/>
            <person name="Koike H."/>
            <person name="Koyama Y."/>
            <person name="Hagiwara H."/>
            <person name="Ito E."/>
            <person name="Fukuoka T."/>
            <person name="Imura T."/>
            <person name="Machida M."/>
            <person name="Kitamoto D."/>
        </authorList>
    </citation>
    <scope>NUCLEOTIDE SEQUENCE [LARGE SCALE GENOMIC DNA]</scope>
    <source>
        <strain evidence="8">T-34</strain>
    </source>
</reference>
<dbReference type="GO" id="GO:0004198">
    <property type="term" value="F:calcium-dependent cysteine-type endopeptidase activity"/>
    <property type="evidence" value="ECO:0007669"/>
    <property type="project" value="InterPro"/>
</dbReference>
<evidence type="ECO:0000256" key="4">
    <source>
        <dbReference type="ARBA" id="ARBA00022807"/>
    </source>
</evidence>
<keyword evidence="2 5" id="KW-0645">Protease</keyword>
<gene>
    <name evidence="7" type="ORF">PANT_6c00115</name>
</gene>
<dbReference type="InterPro" id="IPR022683">
    <property type="entry name" value="Calpain_III"/>
</dbReference>
<dbReference type="InterPro" id="IPR051297">
    <property type="entry name" value="PalB/RIM13"/>
</dbReference>
<evidence type="ECO:0000256" key="3">
    <source>
        <dbReference type="ARBA" id="ARBA00022801"/>
    </source>
</evidence>
<organism evidence="7 8">
    <name type="scientific">Pseudozyma antarctica (strain T-34)</name>
    <name type="common">Yeast</name>
    <name type="synonym">Candida antarctica</name>
    <dbReference type="NCBI Taxonomy" id="1151754"/>
    <lineage>
        <taxon>Eukaryota</taxon>
        <taxon>Fungi</taxon>
        <taxon>Dikarya</taxon>
        <taxon>Basidiomycota</taxon>
        <taxon>Ustilaginomycotina</taxon>
        <taxon>Ustilaginomycetes</taxon>
        <taxon>Ustilaginales</taxon>
        <taxon>Ustilaginaceae</taxon>
        <taxon>Moesziomyces</taxon>
    </lineage>
</organism>
<dbReference type="SMART" id="SM00230">
    <property type="entry name" value="CysPc"/>
    <property type="match status" value="1"/>
</dbReference>
<evidence type="ECO:0000256" key="1">
    <source>
        <dbReference type="ARBA" id="ARBA00010193"/>
    </source>
</evidence>
<dbReference type="Gene3D" id="2.60.120.380">
    <property type="match status" value="2"/>
</dbReference>
<name>M9MD10_PSEA3</name>
<dbReference type="SMART" id="SM00720">
    <property type="entry name" value="calpain_III"/>
    <property type="match status" value="1"/>
</dbReference>
<evidence type="ECO:0000259" key="6">
    <source>
        <dbReference type="PROSITE" id="PS50203"/>
    </source>
</evidence>
<keyword evidence="4 5" id="KW-0788">Thiol protease</keyword>
<dbReference type="Pfam" id="PF04212">
    <property type="entry name" value="MIT"/>
    <property type="match status" value="1"/>
</dbReference>
<dbReference type="PROSITE" id="PS50203">
    <property type="entry name" value="CALPAIN_CAT"/>
    <property type="match status" value="1"/>
</dbReference>
<dbReference type="Proteomes" id="UP000011976">
    <property type="component" value="Unassembled WGS sequence"/>
</dbReference>
<dbReference type="InterPro" id="IPR038765">
    <property type="entry name" value="Papain-like_cys_pep_sf"/>
</dbReference>
<protein>
    <submittedName>
        <fullName evidence="7">Cytosolic Ca2+-dependent cysteine protease (Calpain), large subunit</fullName>
    </submittedName>
</protein>
<dbReference type="EMBL" id="DF196772">
    <property type="protein sequence ID" value="GAC72192.1"/>
    <property type="molecule type" value="Genomic_DNA"/>
</dbReference>
<dbReference type="InterPro" id="IPR001300">
    <property type="entry name" value="Peptidase_C2_calpain_cat"/>
</dbReference>
<dbReference type="InterPro" id="IPR036181">
    <property type="entry name" value="MIT_dom_sf"/>
</dbReference>
<dbReference type="SUPFAM" id="SSF49758">
    <property type="entry name" value="Calpain large subunit, middle domain (domain III)"/>
    <property type="match status" value="3"/>
</dbReference>
<dbReference type="Pfam" id="PF00648">
    <property type="entry name" value="Peptidase_C2"/>
    <property type="match status" value="1"/>
</dbReference>
<dbReference type="AlphaFoldDB" id="M9MD10"/>
<evidence type="ECO:0000256" key="2">
    <source>
        <dbReference type="ARBA" id="ARBA00022670"/>
    </source>
</evidence>
<evidence type="ECO:0000313" key="7">
    <source>
        <dbReference type="EMBL" id="GAC72192.1"/>
    </source>
</evidence>
<comment type="similarity">
    <text evidence="1">Belongs to the peptidase C2 family. PalB/RIM13 subfamily.</text>
</comment>
<keyword evidence="3 5" id="KW-0378">Hydrolase</keyword>
<proteinExistence type="inferred from homology"/>
<dbReference type="SUPFAM" id="SSF116846">
    <property type="entry name" value="MIT domain"/>
    <property type="match status" value="1"/>
</dbReference>
<feature type="active site" evidence="5">
    <location>
        <position position="333"/>
    </location>
</feature>
<evidence type="ECO:0000313" key="8">
    <source>
        <dbReference type="Proteomes" id="UP000011976"/>
    </source>
</evidence>
<accession>M9MD10</accession>
<feature type="active site" evidence="5">
    <location>
        <position position="169"/>
    </location>
</feature>